<comment type="caution">
    <text evidence="2">The sequence shown here is derived from an EMBL/GenBank/DDBJ whole genome shotgun (WGS) entry which is preliminary data.</text>
</comment>
<gene>
    <name evidence="2" type="ORF">IO89_01645</name>
</gene>
<dbReference type="Gene3D" id="3.30.9.10">
    <property type="entry name" value="D-Amino Acid Oxidase, subunit A, domain 2"/>
    <property type="match status" value="1"/>
</dbReference>
<dbReference type="InterPro" id="IPR006076">
    <property type="entry name" value="FAD-dep_OxRdtase"/>
</dbReference>
<dbReference type="PANTHER" id="PTHR13847:SF201">
    <property type="entry name" value="PUTATIBE OXIDOREDUCTASE"/>
    <property type="match status" value="1"/>
</dbReference>
<dbReference type="EMBL" id="JPLY01000001">
    <property type="protein sequence ID" value="KFC23320.1"/>
    <property type="molecule type" value="Genomic_DNA"/>
</dbReference>
<keyword evidence="3" id="KW-1185">Reference proteome</keyword>
<dbReference type="SUPFAM" id="SSF51905">
    <property type="entry name" value="FAD/NAD(P)-binding domain"/>
    <property type="match status" value="1"/>
</dbReference>
<organism evidence="2 3">
    <name type="scientific">Epilithonimonas lactis</name>
    <dbReference type="NCBI Taxonomy" id="421072"/>
    <lineage>
        <taxon>Bacteria</taxon>
        <taxon>Pseudomonadati</taxon>
        <taxon>Bacteroidota</taxon>
        <taxon>Flavobacteriia</taxon>
        <taxon>Flavobacteriales</taxon>
        <taxon>Weeksellaceae</taxon>
        <taxon>Chryseobacterium group</taxon>
        <taxon>Epilithonimonas</taxon>
    </lineage>
</organism>
<dbReference type="RefSeq" id="WP_034973073.1">
    <property type="nucleotide sequence ID" value="NZ_FOFI01000002.1"/>
</dbReference>
<name>A0A085BLH5_9FLAO</name>
<sequence length="401" mass="45618">MKLKSPEPFWLVKDGIKHSYPSLRENIETEILIIGGGITGSFLAHQMIKDGFETVLVDRREIGNGSTSATTSMLQYEIDVPLFELSEMIGKEGAEKAYWACYDSIDTLGKVAKQIKSECGFKKKESLYFAAFKKDVPNLKKEFEARKVAKFPVKWLSSEEISKTFKIENTFGGILSEQGGSIDAFCLAHDILHYNYKKGLQVFDKTDIIKFDHKKNSVTATTEFGNKIKAKKVIFCNGFESTEIIKDDFVNLLSTYAIVGEQNEKNHQELNDLLVWNTAEPYIYMRTTDDNRVLIGGEDEEFVNAKKRDSLLIDKEQKLVKKLNKYLPDNDFRTDFVWAGTFGETKDGLPYIGEHPDFPSAYFVLGFGGNGITFSVIGMEMASQFLKGKKHELSKYFKFRR</sequence>
<dbReference type="Proteomes" id="UP000028623">
    <property type="component" value="Unassembled WGS sequence"/>
</dbReference>
<dbReference type="InterPro" id="IPR036188">
    <property type="entry name" value="FAD/NAD-bd_sf"/>
</dbReference>
<reference evidence="2 3" key="1">
    <citation type="submission" date="2014-07" db="EMBL/GenBank/DDBJ databases">
        <title>Epilithonimonas lactis LMG 22401 Genome.</title>
        <authorList>
            <person name="Pipes S.E."/>
            <person name="Stropko S.J."/>
        </authorList>
    </citation>
    <scope>NUCLEOTIDE SEQUENCE [LARGE SCALE GENOMIC DNA]</scope>
    <source>
        <strain evidence="2 3">LMG 24401</strain>
    </source>
</reference>
<dbReference type="AlphaFoldDB" id="A0A085BLH5"/>
<feature type="domain" description="FAD dependent oxidoreductase" evidence="1">
    <location>
        <begin position="31"/>
        <end position="382"/>
    </location>
</feature>
<protein>
    <submittedName>
        <fullName evidence="2">FAD-dependent oxidoreductase</fullName>
    </submittedName>
</protein>
<dbReference type="PANTHER" id="PTHR13847">
    <property type="entry name" value="SARCOSINE DEHYDROGENASE-RELATED"/>
    <property type="match status" value="1"/>
</dbReference>
<dbReference type="Pfam" id="PF01266">
    <property type="entry name" value="DAO"/>
    <property type="match status" value="1"/>
</dbReference>
<dbReference type="Gene3D" id="3.50.50.60">
    <property type="entry name" value="FAD/NAD(P)-binding domain"/>
    <property type="match status" value="1"/>
</dbReference>
<dbReference type="STRING" id="421072.SAMN04488097_1289"/>
<proteinExistence type="predicted"/>
<dbReference type="OrthoDB" id="571248at2"/>
<dbReference type="GO" id="GO:0005737">
    <property type="term" value="C:cytoplasm"/>
    <property type="evidence" value="ECO:0007669"/>
    <property type="project" value="TreeGrafter"/>
</dbReference>
<evidence type="ECO:0000259" key="1">
    <source>
        <dbReference type="Pfam" id="PF01266"/>
    </source>
</evidence>
<dbReference type="eggNOG" id="COG0665">
    <property type="taxonomic scope" value="Bacteria"/>
</dbReference>
<accession>A0A085BLH5</accession>
<evidence type="ECO:0000313" key="3">
    <source>
        <dbReference type="Proteomes" id="UP000028623"/>
    </source>
</evidence>
<evidence type="ECO:0000313" key="2">
    <source>
        <dbReference type="EMBL" id="KFC23320.1"/>
    </source>
</evidence>